<reference evidence="2 3" key="1">
    <citation type="submission" date="2024-09" db="EMBL/GenBank/DDBJ databases">
        <authorList>
            <person name="Sun Q."/>
            <person name="Mori K."/>
        </authorList>
    </citation>
    <scope>NUCLEOTIDE SEQUENCE [LARGE SCALE GENOMIC DNA]</scope>
    <source>
        <strain evidence="2 3">TBRC 1432</strain>
    </source>
</reference>
<dbReference type="RefSeq" id="WP_273934589.1">
    <property type="nucleotide sequence ID" value="NZ_CP097263.1"/>
</dbReference>
<accession>A0ABV6MYM9</accession>
<feature type="compositionally biased region" description="Low complexity" evidence="1">
    <location>
        <begin position="67"/>
        <end position="95"/>
    </location>
</feature>
<evidence type="ECO:0000256" key="1">
    <source>
        <dbReference type="SAM" id="MobiDB-lite"/>
    </source>
</evidence>
<proteinExistence type="predicted"/>
<evidence type="ECO:0000313" key="2">
    <source>
        <dbReference type="EMBL" id="MFC0545420.1"/>
    </source>
</evidence>
<dbReference type="EMBL" id="JBHLUD010000009">
    <property type="protein sequence ID" value="MFC0545420.1"/>
    <property type="molecule type" value="Genomic_DNA"/>
</dbReference>
<organism evidence="2 3">
    <name type="scientific">Kutzneria chonburiensis</name>
    <dbReference type="NCBI Taxonomy" id="1483604"/>
    <lineage>
        <taxon>Bacteria</taxon>
        <taxon>Bacillati</taxon>
        <taxon>Actinomycetota</taxon>
        <taxon>Actinomycetes</taxon>
        <taxon>Pseudonocardiales</taxon>
        <taxon>Pseudonocardiaceae</taxon>
        <taxon>Kutzneria</taxon>
    </lineage>
</organism>
<evidence type="ECO:0008006" key="4">
    <source>
        <dbReference type="Google" id="ProtNLM"/>
    </source>
</evidence>
<name>A0ABV6MYM9_9PSEU</name>
<keyword evidence="3" id="KW-1185">Reference proteome</keyword>
<feature type="region of interest" description="Disordered" evidence="1">
    <location>
        <begin position="59"/>
        <end position="113"/>
    </location>
</feature>
<sequence>MTKPTTGRPAGSPQPAGRRPHSRRRAALPQLSGHRWLRAAVLGTGLLVLAACGKAVSTGANVPVGDSSPSITGSAPTSTPSPSGSGAPTSGAPTSDAGTPPKASGPTVPPNQVTYVAPEAVPDTVWQQDDGKTLVLMAEEGGCSKVDAQVTKQTADEVDITLLTVATTQKICPQYIRNVPVAAHLDAPLGTRKVVLTMKTGVQR</sequence>
<gene>
    <name evidence="2" type="ORF">ACFFH7_28185</name>
</gene>
<evidence type="ECO:0000313" key="3">
    <source>
        <dbReference type="Proteomes" id="UP001589810"/>
    </source>
</evidence>
<dbReference type="Proteomes" id="UP001589810">
    <property type="component" value="Unassembled WGS sequence"/>
</dbReference>
<comment type="caution">
    <text evidence="2">The sequence shown here is derived from an EMBL/GenBank/DDBJ whole genome shotgun (WGS) entry which is preliminary data.</text>
</comment>
<feature type="region of interest" description="Disordered" evidence="1">
    <location>
        <begin position="1"/>
        <end position="30"/>
    </location>
</feature>
<protein>
    <recommendedName>
        <fullName evidence="4">DUF732 domain-containing protein</fullName>
    </recommendedName>
</protein>